<name>Q2HV39_MEDTR</name>
<gene>
    <name evidence="2" type="ORF">MtrDRAFT_AC148995g26v2</name>
</gene>
<reference evidence="2" key="2">
    <citation type="submission" date="2007-03" db="EMBL/GenBank/DDBJ databases">
        <authorList>
            <consortium name="The International Medicago Genome Annotation Group"/>
        </authorList>
    </citation>
    <scope>NUCLEOTIDE SEQUENCE</scope>
</reference>
<reference evidence="2" key="1">
    <citation type="submission" date="2004-12" db="EMBL/GenBank/DDBJ databases">
        <authorList>
            <person name="Town C.D."/>
        </authorList>
    </citation>
    <scope>NUCLEOTIDE SEQUENCE</scope>
</reference>
<accession>Q2HV39</accession>
<sequence length="73" mass="8312">MGTRRRRRTEEESASSDGEDGSATTNETKTAKTDGDEGVAVSGSSSHYEQIRETSPLKMMKWIRFWRRREEGT</sequence>
<evidence type="ECO:0000256" key="1">
    <source>
        <dbReference type="SAM" id="MobiDB-lite"/>
    </source>
</evidence>
<dbReference type="AlphaFoldDB" id="Q2HV39"/>
<evidence type="ECO:0000313" key="2">
    <source>
        <dbReference type="EMBL" id="ABD32812.1"/>
    </source>
</evidence>
<organism evidence="2">
    <name type="scientific">Medicago truncatula</name>
    <name type="common">Barrel medic</name>
    <name type="synonym">Medicago tribuloides</name>
    <dbReference type="NCBI Taxonomy" id="3880"/>
    <lineage>
        <taxon>Eukaryota</taxon>
        <taxon>Viridiplantae</taxon>
        <taxon>Streptophyta</taxon>
        <taxon>Embryophyta</taxon>
        <taxon>Tracheophyta</taxon>
        <taxon>Spermatophyta</taxon>
        <taxon>Magnoliopsida</taxon>
        <taxon>eudicotyledons</taxon>
        <taxon>Gunneridae</taxon>
        <taxon>Pentapetalae</taxon>
        <taxon>rosids</taxon>
        <taxon>fabids</taxon>
        <taxon>Fabales</taxon>
        <taxon>Fabaceae</taxon>
        <taxon>Papilionoideae</taxon>
        <taxon>50 kb inversion clade</taxon>
        <taxon>NPAAA clade</taxon>
        <taxon>Hologalegina</taxon>
        <taxon>IRL clade</taxon>
        <taxon>Trifolieae</taxon>
        <taxon>Medicago</taxon>
    </lineage>
</organism>
<dbReference type="EMBL" id="AC148995">
    <property type="protein sequence ID" value="ABD32812.1"/>
    <property type="molecule type" value="Genomic_DNA"/>
</dbReference>
<proteinExistence type="predicted"/>
<protein>
    <submittedName>
        <fullName evidence="2">Uncharacterized protein</fullName>
    </submittedName>
</protein>
<feature type="region of interest" description="Disordered" evidence="1">
    <location>
        <begin position="1"/>
        <end position="54"/>
    </location>
</feature>